<comment type="caution">
    <text evidence="7">The sequence shown here is derived from an EMBL/GenBank/DDBJ whole genome shotgun (WGS) entry which is preliminary data.</text>
</comment>
<dbReference type="InterPro" id="IPR046407">
    <property type="entry name" value="CAR"/>
</dbReference>
<feature type="binding site" evidence="5">
    <location>
        <position position="491"/>
    </location>
    <ligand>
        <name>AMP</name>
        <dbReference type="ChEBI" id="CHEBI:456215"/>
    </ligand>
</feature>
<feature type="binding site" evidence="5">
    <location>
        <position position="417"/>
    </location>
    <ligand>
        <name>AMP</name>
        <dbReference type="ChEBI" id="CHEBI:456215"/>
    </ligand>
</feature>
<accession>A0A3S3ZSH2</accession>
<evidence type="ECO:0000313" key="8">
    <source>
        <dbReference type="Proteomes" id="UP000286208"/>
    </source>
</evidence>
<feature type="binding site" evidence="5">
    <location>
        <position position="954"/>
    </location>
    <ligand>
        <name>NADP(+)</name>
        <dbReference type="ChEBI" id="CHEBI:58349"/>
    </ligand>
</feature>
<dbReference type="Gene3D" id="3.40.50.12780">
    <property type="entry name" value="N-terminal domain of ligase-like"/>
    <property type="match status" value="1"/>
</dbReference>
<dbReference type="GO" id="GO:0031177">
    <property type="term" value="F:phosphopantetheine binding"/>
    <property type="evidence" value="ECO:0007669"/>
    <property type="project" value="UniProtKB-UniRule"/>
</dbReference>
<dbReference type="Gene3D" id="1.10.1200.10">
    <property type="entry name" value="ACP-like"/>
    <property type="match status" value="1"/>
</dbReference>
<gene>
    <name evidence="5" type="primary">car</name>
    <name evidence="7" type="ORF">EGT67_22115</name>
</gene>
<feature type="binding site" evidence="5">
    <location>
        <position position="818"/>
    </location>
    <ligand>
        <name>NADP(+)</name>
        <dbReference type="ChEBI" id="CHEBI:58349"/>
    </ligand>
</feature>
<keyword evidence="5" id="KW-0521">NADP</keyword>
<feature type="binding site" evidence="5">
    <location>
        <position position="300"/>
    </location>
    <ligand>
        <name>AMP</name>
        <dbReference type="ChEBI" id="CHEBI:456215"/>
    </ligand>
</feature>
<keyword evidence="3 5" id="KW-0547">Nucleotide-binding</keyword>
<dbReference type="InterPro" id="IPR036291">
    <property type="entry name" value="NAD(P)-bd_dom_sf"/>
</dbReference>
<dbReference type="GO" id="GO:0005524">
    <property type="term" value="F:ATP binding"/>
    <property type="evidence" value="ECO:0007669"/>
    <property type="project" value="UniProtKB-UniRule"/>
</dbReference>
<feature type="binding site" evidence="5">
    <location>
        <position position="977"/>
    </location>
    <ligand>
        <name>NADP(+)</name>
        <dbReference type="ChEBI" id="CHEBI:58349"/>
    </ligand>
</feature>
<dbReference type="InterPro" id="IPR010080">
    <property type="entry name" value="Thioester_reductase-like_dom"/>
</dbReference>
<dbReference type="EMBL" id="RKLP01000013">
    <property type="protein sequence ID" value="RVW07256.1"/>
    <property type="molecule type" value="Genomic_DNA"/>
</dbReference>
<evidence type="ECO:0000313" key="7">
    <source>
        <dbReference type="EMBL" id="RVW07256.1"/>
    </source>
</evidence>
<feature type="binding site" evidence="5">
    <location>
        <position position="950"/>
    </location>
    <ligand>
        <name>NADP(+)</name>
        <dbReference type="ChEBI" id="CHEBI:58349"/>
    </ligand>
</feature>
<dbReference type="EC" id="1.2.1.-" evidence="5"/>
<feature type="binding site" evidence="5">
    <location>
        <position position="391"/>
    </location>
    <ligand>
        <name>AMP</name>
        <dbReference type="ChEBI" id="CHEBI:456215"/>
    </ligand>
</feature>
<name>A0A3S3ZSH2_9NOCA</name>
<dbReference type="PROSITE" id="PS50075">
    <property type="entry name" value="CARRIER"/>
    <property type="match status" value="1"/>
</dbReference>
<dbReference type="GO" id="GO:0050661">
    <property type="term" value="F:NADP binding"/>
    <property type="evidence" value="ECO:0007669"/>
    <property type="project" value="UniProtKB-UniRule"/>
</dbReference>
<feature type="binding site" evidence="5">
    <location>
        <position position="914"/>
    </location>
    <ligand>
        <name>NADP(+)</name>
        <dbReference type="ChEBI" id="CHEBI:58349"/>
    </ligand>
</feature>
<evidence type="ECO:0000256" key="4">
    <source>
        <dbReference type="ARBA" id="ARBA00022840"/>
    </source>
</evidence>
<comment type="cofactor">
    <cofactor evidence="5">
        <name>pantetheine 4'-phosphate</name>
        <dbReference type="ChEBI" id="CHEBI:47942"/>
    </cofactor>
    <text evidence="5">Binds 1 phosphopantetheine covalently.</text>
</comment>
<dbReference type="GO" id="GO:0004467">
    <property type="term" value="F:long-chain fatty acid-CoA ligase activity"/>
    <property type="evidence" value="ECO:0007669"/>
    <property type="project" value="TreeGrafter"/>
</dbReference>
<comment type="function">
    <text evidence="5">Catalyzes the ATP- and NADPH-dependent reduction of carboxylic acids to the corresponding aldehydes.</text>
</comment>
<feature type="domain" description="Carrier" evidence="6">
    <location>
        <begin position="647"/>
        <end position="723"/>
    </location>
</feature>
<keyword evidence="4 5" id="KW-0067">ATP-binding</keyword>
<feature type="binding site" evidence="5">
    <location>
        <begin position="412"/>
        <end position="413"/>
    </location>
    <ligand>
        <name>AMP</name>
        <dbReference type="ChEBI" id="CHEBI:456215"/>
    </ligand>
</feature>
<dbReference type="PROSITE" id="PS00455">
    <property type="entry name" value="AMP_BINDING"/>
    <property type="match status" value="1"/>
</dbReference>
<comment type="catalytic activity">
    <reaction evidence="5">
        <text>a carboxylate + ATP + NADPH + H(+) = an aldehyde + AMP + diphosphate + NADP(+)</text>
        <dbReference type="Rhea" id="RHEA:50916"/>
        <dbReference type="ChEBI" id="CHEBI:15378"/>
        <dbReference type="ChEBI" id="CHEBI:17478"/>
        <dbReference type="ChEBI" id="CHEBI:29067"/>
        <dbReference type="ChEBI" id="CHEBI:30616"/>
        <dbReference type="ChEBI" id="CHEBI:33019"/>
        <dbReference type="ChEBI" id="CHEBI:57783"/>
        <dbReference type="ChEBI" id="CHEBI:58349"/>
        <dbReference type="ChEBI" id="CHEBI:456215"/>
    </reaction>
</comment>
<dbReference type="GO" id="GO:0016020">
    <property type="term" value="C:membrane"/>
    <property type="evidence" value="ECO:0007669"/>
    <property type="project" value="TreeGrafter"/>
</dbReference>
<evidence type="ECO:0000259" key="6">
    <source>
        <dbReference type="PROSITE" id="PS50075"/>
    </source>
</evidence>
<dbReference type="GO" id="GO:0016620">
    <property type="term" value="F:oxidoreductase activity, acting on the aldehyde or oxo group of donors, NAD or NADP as acceptor"/>
    <property type="evidence" value="ECO:0007669"/>
    <property type="project" value="UniProtKB-UniRule"/>
</dbReference>
<dbReference type="InterPro" id="IPR009081">
    <property type="entry name" value="PP-bd_ACP"/>
</dbReference>
<dbReference type="HAMAP" id="MF_02247">
    <property type="entry name" value="Carbox_acid_reduct"/>
    <property type="match status" value="1"/>
</dbReference>
<dbReference type="Gene3D" id="3.40.50.720">
    <property type="entry name" value="NAD(P)-binding Rossmann-like Domain"/>
    <property type="match status" value="1"/>
</dbReference>
<evidence type="ECO:0000256" key="2">
    <source>
        <dbReference type="ARBA" id="ARBA00022553"/>
    </source>
</evidence>
<dbReference type="NCBIfam" id="TIGR01746">
    <property type="entry name" value="Thioester-redct"/>
    <property type="match status" value="1"/>
</dbReference>
<dbReference type="InterPro" id="IPR042099">
    <property type="entry name" value="ANL_N_sf"/>
</dbReference>
<dbReference type="SUPFAM" id="SSF51735">
    <property type="entry name" value="NAD(P)-binding Rossmann-fold domains"/>
    <property type="match status" value="1"/>
</dbReference>
<dbReference type="Proteomes" id="UP000286208">
    <property type="component" value="Unassembled WGS sequence"/>
</dbReference>
<dbReference type="Pfam" id="PF07993">
    <property type="entry name" value="NAD_binding_4"/>
    <property type="match status" value="1"/>
</dbReference>
<dbReference type="PANTHER" id="PTHR43272:SF33">
    <property type="entry name" value="AMP-BINDING DOMAIN-CONTAINING PROTEIN-RELATED"/>
    <property type="match status" value="1"/>
</dbReference>
<feature type="binding site" evidence="5">
    <location>
        <begin position="781"/>
        <end position="784"/>
    </location>
    <ligand>
        <name>NADP(+)</name>
        <dbReference type="ChEBI" id="CHEBI:58349"/>
    </ligand>
</feature>
<dbReference type="InterPro" id="IPR020845">
    <property type="entry name" value="AMP-binding_CS"/>
</dbReference>
<reference evidence="7 8" key="1">
    <citation type="submission" date="2018-11" db="EMBL/GenBank/DDBJ databases">
        <title>Rhodococcus spongicola sp. nov. and Rhodococcus xishaensis sp. nov. from marine sponges.</title>
        <authorList>
            <person name="Li L."/>
            <person name="Lin H.W."/>
        </authorList>
    </citation>
    <scope>NUCLEOTIDE SEQUENCE [LARGE SCALE GENOMIC DNA]</scope>
    <source>
        <strain evidence="7 8">CCTCC AB2014297</strain>
    </source>
</reference>
<feature type="binding site" evidence="5">
    <location>
        <position position="608"/>
    </location>
    <ligand>
        <name>AMP</name>
        <dbReference type="ChEBI" id="CHEBI:456215"/>
    </ligand>
</feature>
<dbReference type="CDD" id="cd05235">
    <property type="entry name" value="SDR_e1"/>
    <property type="match status" value="1"/>
</dbReference>
<dbReference type="OrthoDB" id="2472181at2"/>
<dbReference type="SUPFAM" id="SSF56801">
    <property type="entry name" value="Acetyl-CoA synthetase-like"/>
    <property type="match status" value="1"/>
</dbReference>
<dbReference type="AlphaFoldDB" id="A0A3S3ZSH2"/>
<protein>
    <recommendedName>
        <fullName evidence="5">Carboxylic acid reductase</fullName>
        <shortName evidence="5">CAR</shortName>
        <ecNumber evidence="5">1.2.1.-</ecNumber>
    </recommendedName>
    <alternativeName>
        <fullName evidence="5">ATP/NADPH-dependent carboxylic acid reductase</fullName>
    </alternativeName>
</protein>
<dbReference type="InterPro" id="IPR020806">
    <property type="entry name" value="PKS_PP-bd"/>
</dbReference>
<feature type="modified residue" description="O-(pantetheine 4'-phosphoryl)serine" evidence="5">
    <location>
        <position position="682"/>
    </location>
</feature>
<comment type="similarity">
    <text evidence="5">Belongs to the ATP-dependent AMP-binding enzyme family. Carboxylic acid reductase subfamily.</text>
</comment>
<dbReference type="InterPro" id="IPR036736">
    <property type="entry name" value="ACP-like_sf"/>
</dbReference>
<dbReference type="SUPFAM" id="SSF47336">
    <property type="entry name" value="ACP-like"/>
    <property type="match status" value="1"/>
</dbReference>
<keyword evidence="1 5" id="KW-0596">Phosphopantetheine</keyword>
<evidence type="ECO:0000256" key="1">
    <source>
        <dbReference type="ARBA" id="ARBA00022450"/>
    </source>
</evidence>
<evidence type="ECO:0000256" key="3">
    <source>
        <dbReference type="ARBA" id="ARBA00022741"/>
    </source>
</evidence>
<organism evidence="7 8">
    <name type="scientific">Prescottella agglutinans</name>
    <dbReference type="NCBI Taxonomy" id="1644129"/>
    <lineage>
        <taxon>Bacteria</taxon>
        <taxon>Bacillati</taxon>
        <taxon>Actinomycetota</taxon>
        <taxon>Actinomycetes</taxon>
        <taxon>Mycobacteriales</taxon>
        <taxon>Nocardiaceae</taxon>
        <taxon>Prescottella</taxon>
    </lineage>
</organism>
<feature type="binding site" evidence="5">
    <location>
        <position position="808"/>
    </location>
    <ligand>
        <name>NADP(+)</name>
        <dbReference type="ChEBI" id="CHEBI:58349"/>
    </ligand>
</feature>
<sequence length="1172" mass="127593">MTAQTSRDERFVGRVRELYATDPQFRAAAPSHQVTAAAHRPGLRLTEVVDTYLDGYADRAALGQRAHTLTRDANGHTTTSLLPSFETITYRELHDRISALTGAWRTDTGIDPGDFVAVLGFTSVDYALIYLACLHLGAVFVPLQSSAPAGQLAPIVGETSPRLLAAGIDAIDTAVDVAIDAPSIERLVVFDYDDGDDEQRARYEAARARLAYAGRTIEVGPLSHDLDTGRALPDVPAFVASAGDDALASLIYTSGSTGTPKGAMYTADMMTRLWLRPSGPTEDVDGRLPAIHLQYMPLSHVFGLGWLITTLASGGTGYFTARSDMATLFDDLSLVRPTALNLVPRICDMIFRRYRSELDRRHAGDDAADSVKSALRDDVLGGRVLAALCGSAPLSSEMRDFVESTLDVPVSDGYGSTETSGGVMRNGTILRPPVTDYKLVDVPELEYRTTDRPYPRGELLVKSANLIPGYYKHPEMSADIFDPDGFYRTGDIMAEVAPDHLVYLDRRNNVIKLSQGEFVAVSALEAAYATCPHIRQIFLYGSSERSFLLAVIVPNPDAAEGDLRTSIADEMRREAEEHALNPYEIPRDFLIEPEPFTRTNGLLSGVGKLLRPALKARYGERLERMYTEIAEGQDADLDRLRADAAAVPTLATVRRAAAVTLGLPMSPELPDDVRFADLGGDSLSAFSFATLLGQVFQVDVPVQTIVGPTANLTTISNYVDRERRSTSTRPTFASVHGRDAELARAEDLELGKFIDTATLAAAPALPAPTATARTVLMTGANGYLGRFLCLAWLERLARSGGTLICIARGADAEEARRRIENAIDSGDAELSEHFRALADRHLEVLAGDLAEADLGLDGSTWDRLARSVDLIVHCAALVNHVLPYRQLFGPNVVGTAEIVKLALSTRLKRVDYISTVAVAALPGGGSMTEDDDVRRASPVRPLDDSYANGYATSKWAGEVLLRDAHDLCGLPVVVFRSDMILAHTHYVGQLNVPDMFTRLLLSIVATGLAPRSFYRLDVNGHRQRAHYDGLPADFTAEAVTTLGADATTGYHTYNVLNTHDDDISLDRFVDWLIESGHDIERIDDYGEWLRRFRSAIESLPDKQRRHSVLPLLDAYAEPAPPTSGGRMSTERFRAAVRSAGIGETSDVPHLTSPLVDKYVADLRRLGLLDDAS</sequence>
<keyword evidence="8" id="KW-1185">Reference proteome</keyword>
<dbReference type="InterPro" id="IPR000873">
    <property type="entry name" value="AMP-dep_synth/lig_dom"/>
</dbReference>
<keyword evidence="2 5" id="KW-0597">Phosphoprotein</keyword>
<feature type="binding site" evidence="5">
    <location>
        <position position="512"/>
    </location>
    <ligand>
        <name>AMP</name>
        <dbReference type="ChEBI" id="CHEBI:456215"/>
    </ligand>
</feature>
<evidence type="ECO:0000256" key="5">
    <source>
        <dbReference type="HAMAP-Rule" id="MF_02247"/>
    </source>
</evidence>
<dbReference type="SMART" id="SM00823">
    <property type="entry name" value="PKS_PP"/>
    <property type="match status" value="1"/>
</dbReference>
<dbReference type="PANTHER" id="PTHR43272">
    <property type="entry name" value="LONG-CHAIN-FATTY-ACID--COA LIGASE"/>
    <property type="match status" value="1"/>
</dbReference>
<keyword evidence="5" id="KW-0560">Oxidoreductase</keyword>
<feature type="binding site" evidence="5">
    <location>
        <begin position="503"/>
        <end position="506"/>
    </location>
    <ligand>
        <name>AMP</name>
        <dbReference type="ChEBI" id="CHEBI:456215"/>
    </ligand>
</feature>
<comment type="domain">
    <text evidence="5">The N-terminal domain likely catalyzes substrate activation by formation of an initial acyl-AMP intermediate, the central region contains the phosphopantetheine attachment site, and the C-terminal domain catalyzes the reduction by NADPH of the intermediate thioester formed from the attack of the phosphopantetheine thiol at the carbonyl carbon of acyl-AMP.</text>
</comment>
<dbReference type="Pfam" id="PF00550">
    <property type="entry name" value="PP-binding"/>
    <property type="match status" value="1"/>
</dbReference>
<dbReference type="Pfam" id="PF00501">
    <property type="entry name" value="AMP-binding"/>
    <property type="match status" value="1"/>
</dbReference>
<dbReference type="RefSeq" id="WP_127918252.1">
    <property type="nucleotide sequence ID" value="NZ_RKLP01000013.1"/>
</dbReference>
<dbReference type="InterPro" id="IPR013120">
    <property type="entry name" value="FAR_NAD-bd"/>
</dbReference>
<dbReference type="NCBIfam" id="NF041592">
    <property type="entry name" value="carboxyl_red"/>
    <property type="match status" value="1"/>
</dbReference>
<proteinExistence type="inferred from homology"/>
<comment type="caution">
    <text evidence="5">Lacks conserved residue(s) required for the propagation of feature annotation.</text>
</comment>